<evidence type="ECO:0000259" key="5">
    <source>
        <dbReference type="SMART" id="SM00872"/>
    </source>
</evidence>
<dbReference type="Pfam" id="PF01074">
    <property type="entry name" value="Glyco_hydro_38N"/>
    <property type="match status" value="1"/>
</dbReference>
<reference evidence="6 7" key="1">
    <citation type="submission" date="2022-03" db="EMBL/GenBank/DDBJ databases">
        <title>Metagenome-assembled genomes from swine fecal metagenomes.</title>
        <authorList>
            <person name="Holman D.B."/>
            <person name="Kommadath A."/>
        </authorList>
    </citation>
    <scope>NUCLEOTIDE SEQUENCE [LARGE SCALE GENOMIC DNA]</scope>
    <source>
        <strain evidence="6">SUG147</strain>
    </source>
</reference>
<evidence type="ECO:0000313" key="7">
    <source>
        <dbReference type="Proteomes" id="UP001139365"/>
    </source>
</evidence>
<evidence type="ECO:0000256" key="4">
    <source>
        <dbReference type="ARBA" id="ARBA00023295"/>
    </source>
</evidence>
<organism evidence="6 7">
    <name type="scientific">Candidatus Colimorpha enterica</name>
    <dbReference type="NCBI Taxonomy" id="3083063"/>
    <lineage>
        <taxon>Bacteria</taxon>
        <taxon>Pseudomonadati</taxon>
        <taxon>Bacteroidota</taxon>
        <taxon>Bacteroidia</taxon>
        <taxon>Bacteroidales</taxon>
        <taxon>Candidatus Colimorpha</taxon>
    </lineage>
</organism>
<dbReference type="GO" id="GO:0004559">
    <property type="term" value="F:alpha-mannosidase activity"/>
    <property type="evidence" value="ECO:0007669"/>
    <property type="project" value="InterPro"/>
</dbReference>
<dbReference type="SMART" id="SM00872">
    <property type="entry name" value="Alpha-mann_mid"/>
    <property type="match status" value="1"/>
</dbReference>
<dbReference type="Proteomes" id="UP001139365">
    <property type="component" value="Unassembled WGS sequence"/>
</dbReference>
<dbReference type="Gene3D" id="2.60.40.2210">
    <property type="match status" value="1"/>
</dbReference>
<dbReference type="Pfam" id="PF17677">
    <property type="entry name" value="Glyco_hydro38C2"/>
    <property type="match status" value="1"/>
</dbReference>
<dbReference type="Gene3D" id="1.20.1270.50">
    <property type="entry name" value="Glycoside hydrolase family 38, central domain"/>
    <property type="match status" value="1"/>
</dbReference>
<gene>
    <name evidence="6" type="ORF">MR241_06885</name>
</gene>
<dbReference type="InterPro" id="IPR041147">
    <property type="entry name" value="GH38_C"/>
</dbReference>
<evidence type="ECO:0000256" key="2">
    <source>
        <dbReference type="ARBA" id="ARBA00022723"/>
    </source>
</evidence>
<dbReference type="GO" id="GO:0030246">
    <property type="term" value="F:carbohydrate binding"/>
    <property type="evidence" value="ECO:0007669"/>
    <property type="project" value="InterPro"/>
</dbReference>
<keyword evidence="3" id="KW-0378">Hydrolase</keyword>
<accession>A0AAE3K0H2</accession>
<dbReference type="EMBL" id="JALEMU010000111">
    <property type="protein sequence ID" value="MCI5756002.1"/>
    <property type="molecule type" value="Genomic_DNA"/>
</dbReference>
<dbReference type="PANTHER" id="PTHR46017">
    <property type="entry name" value="ALPHA-MANNOSIDASE 2C1"/>
    <property type="match status" value="1"/>
</dbReference>
<dbReference type="InterPro" id="IPR027291">
    <property type="entry name" value="Glyco_hydro_38_N_sf"/>
</dbReference>
<dbReference type="InterPro" id="IPR011330">
    <property type="entry name" value="Glyco_hydro/deAcase_b/a-brl"/>
</dbReference>
<evidence type="ECO:0000313" key="6">
    <source>
        <dbReference type="EMBL" id="MCI5756002.1"/>
    </source>
</evidence>
<dbReference type="GO" id="GO:0009313">
    <property type="term" value="P:oligosaccharide catabolic process"/>
    <property type="evidence" value="ECO:0007669"/>
    <property type="project" value="TreeGrafter"/>
</dbReference>
<evidence type="ECO:0000256" key="3">
    <source>
        <dbReference type="ARBA" id="ARBA00022801"/>
    </source>
</evidence>
<dbReference type="Gene3D" id="3.20.110.10">
    <property type="entry name" value="Glycoside hydrolase 38, N terminal domain"/>
    <property type="match status" value="1"/>
</dbReference>
<dbReference type="PANTHER" id="PTHR46017:SF2">
    <property type="entry name" value="MANNOSYLGLYCERATE HYDROLASE"/>
    <property type="match status" value="1"/>
</dbReference>
<name>A0AAE3K0H2_9BACT</name>
<dbReference type="SUPFAM" id="SSF88713">
    <property type="entry name" value="Glycoside hydrolase/deacetylase"/>
    <property type="match status" value="1"/>
</dbReference>
<dbReference type="GO" id="GO:0006013">
    <property type="term" value="P:mannose metabolic process"/>
    <property type="evidence" value="ECO:0007669"/>
    <property type="project" value="InterPro"/>
</dbReference>
<feature type="domain" description="Glycoside hydrolase family 38 central" evidence="5">
    <location>
        <begin position="297"/>
        <end position="371"/>
    </location>
</feature>
<dbReference type="GO" id="GO:0046872">
    <property type="term" value="F:metal ion binding"/>
    <property type="evidence" value="ECO:0007669"/>
    <property type="project" value="UniProtKB-KW"/>
</dbReference>
<dbReference type="InterPro" id="IPR011013">
    <property type="entry name" value="Gal_mutarotase_sf_dom"/>
</dbReference>
<dbReference type="InterPro" id="IPR015341">
    <property type="entry name" value="Glyco_hydro_38_cen"/>
</dbReference>
<keyword evidence="4" id="KW-0326">Glycosidase</keyword>
<dbReference type="AlphaFoldDB" id="A0AAE3K0H2"/>
<sequence>MGFDKYYVHILSNTHWDREWYMPHEKYLVRLVKLCDRLLDIMEKEPRYIFIADGQFSMIDDYLQVKPMNLQRIKKLVGEGRLEVGPWFTQPLETVATGEALIRNLHYGTEGAEKLGRAMKFSYEVDEFGHASQTPQILKGFGIEGVIAWRGIPAGARSAFRWASPDGSEVIMLYSNWGYGEATALPLGDEDFSEIIDGSEIRRDGLRKRVKHLKDMRTGFSDTDRIMWLNGIDHSFPQPDLYEVIDKINAAFPELSVKQTTCEDYLEQVKKAHEKYSVRMPRTEGELLYTREEILESTHSCHTRQKLSHYRTEHYLENILEPTLAMSRLAGFGSRSWALDRAWKYVLENHAHDSLGCTSVDEVFREVMNRYDKARALAGQVAGDERRSIMSCFCDEQSLVVFNTNPFDFSGVCSFTLDIPEGFGGGDFALEDGEGAPVGLRILSRKPVKDLRYNPKYGHPTMQEATQVSALAAFSDIPAFGWKRYRLIRGGAPHFCGNRPMHFLSSEPCVMENRYLRCRINGNGTVDVTDKQTGAVYPAQFTLEDMGENGTVYRFEHSMAGKTVYSSGVSADIALLYDTPLGCAYEVRLALPIPEGKGSDGFRSDREAVLSVASVLRLDRDSKALQCRMTVDNPAKDHRLRALFPTYITDTDVSRGGQPFDFPERPIHREEITAGVYEQPYATQPMQDICDISGKTRGLTLAAAGIYEYECIDDGSRALALTLLRANNIISRDFGTSGQYGLQEAENLCTVVHEISIIPHGADWREIYGDALHCLRNPVVTLNRAPEESVLTDYRKPEKRLPDCGSAVALSGEGLLITALKPAFKNDSVVVRVLNMSGSEKEGKLTCTFPGSRLVKAYETDLDENRICEVCIEDNTVSFRLRNAGLCTFELLTEEE</sequence>
<dbReference type="InterPro" id="IPR028995">
    <property type="entry name" value="Glyco_hydro_57/38_cen_sf"/>
</dbReference>
<dbReference type="SUPFAM" id="SSF74650">
    <property type="entry name" value="Galactose mutarotase-like"/>
    <property type="match status" value="1"/>
</dbReference>
<dbReference type="InterPro" id="IPR011682">
    <property type="entry name" value="Glyco_hydro_38_C"/>
</dbReference>
<dbReference type="SUPFAM" id="SSF88688">
    <property type="entry name" value="Families 57/38 glycoside transferase middle domain"/>
    <property type="match status" value="1"/>
</dbReference>
<evidence type="ECO:0000256" key="1">
    <source>
        <dbReference type="ARBA" id="ARBA00009792"/>
    </source>
</evidence>
<proteinExistence type="inferred from homology"/>
<dbReference type="Gene3D" id="2.70.98.30">
    <property type="entry name" value="Golgi alpha-mannosidase II, domain 4"/>
    <property type="match status" value="1"/>
</dbReference>
<comment type="caution">
    <text evidence="6">The sequence shown here is derived from an EMBL/GenBank/DDBJ whole genome shotgun (WGS) entry which is preliminary data.</text>
</comment>
<dbReference type="InterPro" id="IPR000602">
    <property type="entry name" value="Glyco_hydro_38_N"/>
</dbReference>
<dbReference type="Pfam" id="PF07748">
    <property type="entry name" value="Glyco_hydro_38C"/>
    <property type="match status" value="1"/>
</dbReference>
<protein>
    <recommendedName>
        <fullName evidence="5">Glycoside hydrolase family 38 central domain-containing protein</fullName>
    </recommendedName>
</protein>
<dbReference type="Pfam" id="PF09261">
    <property type="entry name" value="Alpha-mann_mid"/>
    <property type="match status" value="1"/>
</dbReference>
<keyword evidence="2" id="KW-0479">Metal-binding</keyword>
<dbReference type="InterPro" id="IPR037094">
    <property type="entry name" value="Glyco_hydro_38_cen_sf"/>
</dbReference>
<comment type="similarity">
    <text evidence="1">Belongs to the glycosyl hydrolase 38 family.</text>
</comment>